<dbReference type="PANTHER" id="PTHR20982">
    <property type="entry name" value="RIBOSOME RECYCLING FACTOR"/>
    <property type="match status" value="1"/>
</dbReference>
<dbReference type="FunFam" id="1.10.132.20:FF:000001">
    <property type="entry name" value="Ribosome-recycling factor"/>
    <property type="match status" value="1"/>
</dbReference>
<dbReference type="SUPFAM" id="SSF55194">
    <property type="entry name" value="Ribosome recycling factor, RRF"/>
    <property type="match status" value="1"/>
</dbReference>
<evidence type="ECO:0000313" key="9">
    <source>
        <dbReference type="Proteomes" id="UP000178187"/>
    </source>
</evidence>
<name>A0A1G1KRP9_9BACT</name>
<evidence type="ECO:0000256" key="5">
    <source>
        <dbReference type="ARBA" id="ARBA00025050"/>
    </source>
</evidence>
<dbReference type="GO" id="GO:0043023">
    <property type="term" value="F:ribosomal large subunit binding"/>
    <property type="evidence" value="ECO:0007669"/>
    <property type="project" value="TreeGrafter"/>
</dbReference>
<accession>A0A1G1KRP9</accession>
<feature type="domain" description="Ribosome recycling factor" evidence="7">
    <location>
        <begin position="27"/>
        <end position="188"/>
    </location>
</feature>
<evidence type="ECO:0000256" key="3">
    <source>
        <dbReference type="ARBA" id="ARBA00022490"/>
    </source>
</evidence>
<dbReference type="InterPro" id="IPR023584">
    <property type="entry name" value="Ribosome_recyc_fac_dom"/>
</dbReference>
<evidence type="ECO:0000256" key="4">
    <source>
        <dbReference type="ARBA" id="ARBA00022917"/>
    </source>
</evidence>
<dbReference type="InterPro" id="IPR002661">
    <property type="entry name" value="Ribosome_recyc_fac"/>
</dbReference>
<dbReference type="GO" id="GO:0005737">
    <property type="term" value="C:cytoplasm"/>
    <property type="evidence" value="ECO:0007669"/>
    <property type="project" value="UniProtKB-SubCell"/>
</dbReference>
<dbReference type="Proteomes" id="UP000178187">
    <property type="component" value="Unassembled WGS sequence"/>
</dbReference>
<keyword evidence="3 6" id="KW-0963">Cytoplasm</keyword>
<proteinExistence type="inferred from homology"/>
<evidence type="ECO:0000256" key="6">
    <source>
        <dbReference type="HAMAP-Rule" id="MF_00040"/>
    </source>
</evidence>
<dbReference type="Gene3D" id="1.10.132.20">
    <property type="entry name" value="Ribosome-recycling factor"/>
    <property type="match status" value="1"/>
</dbReference>
<dbReference type="NCBIfam" id="TIGR00496">
    <property type="entry name" value="frr"/>
    <property type="match status" value="1"/>
</dbReference>
<protein>
    <recommendedName>
        <fullName evidence="6">Ribosome-recycling factor</fullName>
        <shortName evidence="6">RRF</shortName>
    </recommendedName>
    <alternativeName>
        <fullName evidence="6">Ribosome-releasing factor</fullName>
    </alternativeName>
</protein>
<reference evidence="8 9" key="1">
    <citation type="journal article" date="2016" name="Nat. Commun.">
        <title>Thousands of microbial genomes shed light on interconnected biogeochemical processes in an aquifer system.</title>
        <authorList>
            <person name="Anantharaman K."/>
            <person name="Brown C.T."/>
            <person name="Hug L.A."/>
            <person name="Sharon I."/>
            <person name="Castelle C.J."/>
            <person name="Probst A.J."/>
            <person name="Thomas B.C."/>
            <person name="Singh A."/>
            <person name="Wilkins M.J."/>
            <person name="Karaoz U."/>
            <person name="Brodie E.L."/>
            <person name="Williams K.H."/>
            <person name="Hubbard S.S."/>
            <person name="Banfield J.F."/>
        </authorList>
    </citation>
    <scope>NUCLEOTIDE SEQUENCE [LARGE SCALE GENOMIC DNA]</scope>
</reference>
<dbReference type="EMBL" id="MHFR01000062">
    <property type="protein sequence ID" value="OGW95495.1"/>
    <property type="molecule type" value="Genomic_DNA"/>
</dbReference>
<dbReference type="InterPro" id="IPR036191">
    <property type="entry name" value="RRF_sf"/>
</dbReference>
<dbReference type="FunFam" id="3.30.1360.40:FF:000001">
    <property type="entry name" value="Ribosome-recycling factor"/>
    <property type="match status" value="1"/>
</dbReference>
<dbReference type="CDD" id="cd00520">
    <property type="entry name" value="RRF"/>
    <property type="match status" value="1"/>
</dbReference>
<evidence type="ECO:0000313" key="8">
    <source>
        <dbReference type="EMBL" id="OGW95495.1"/>
    </source>
</evidence>
<comment type="caution">
    <text evidence="8">The sequence shown here is derived from an EMBL/GenBank/DDBJ whole genome shotgun (WGS) entry which is preliminary data.</text>
</comment>
<dbReference type="Gene3D" id="3.30.1360.40">
    <property type="match status" value="1"/>
</dbReference>
<organism evidence="8 9">
    <name type="scientific">Candidatus Danuiimicrobium aquiferis</name>
    <dbReference type="NCBI Taxonomy" id="1801832"/>
    <lineage>
        <taxon>Bacteria</taxon>
        <taxon>Pseudomonadati</taxon>
        <taxon>Candidatus Omnitrophota</taxon>
        <taxon>Candidatus Danuiimicrobium</taxon>
    </lineage>
</organism>
<keyword evidence="4 6" id="KW-0648">Protein biosynthesis</keyword>
<dbReference type="PANTHER" id="PTHR20982:SF3">
    <property type="entry name" value="MITOCHONDRIAL RIBOSOME RECYCLING FACTOR PSEUDO 1"/>
    <property type="match status" value="1"/>
</dbReference>
<comment type="function">
    <text evidence="5 6">Responsible for the release of ribosomes from messenger RNA at the termination of protein biosynthesis. May increase the efficiency of translation by recycling ribosomes from one round of translation to another.</text>
</comment>
<dbReference type="Pfam" id="PF01765">
    <property type="entry name" value="RRF"/>
    <property type="match status" value="1"/>
</dbReference>
<dbReference type="AlphaFoldDB" id="A0A1G1KRP9"/>
<dbReference type="HAMAP" id="MF_00040">
    <property type="entry name" value="RRF"/>
    <property type="match status" value="1"/>
</dbReference>
<gene>
    <name evidence="6" type="primary">frr</name>
    <name evidence="8" type="ORF">A3G33_06630</name>
</gene>
<evidence type="ECO:0000259" key="7">
    <source>
        <dbReference type="Pfam" id="PF01765"/>
    </source>
</evidence>
<comment type="subcellular location">
    <subcellularLocation>
        <location evidence="1 6">Cytoplasm</location>
    </subcellularLocation>
</comment>
<comment type="similarity">
    <text evidence="2 6">Belongs to the RRF family.</text>
</comment>
<dbReference type="GO" id="GO:0006415">
    <property type="term" value="P:translational termination"/>
    <property type="evidence" value="ECO:0007669"/>
    <property type="project" value="UniProtKB-UniRule"/>
</dbReference>
<sequence>MTQTFSDTKSILTDSEHRMQKAVDATKNELQAIRTGRANAALVEGIQVDYYGSKMALKGIAAITIPDAKTIVIQAWDHGAVPAIEKAIQESGLGLTPHRDGHVIRLPIPTLTDERRQELDKVVRKSAEEGRISIRNIRHEANEGTKKLEKAKTIGEDISKMTQKKIQDLTDKYIKFIDELLAKKEQELVG</sequence>
<evidence type="ECO:0000256" key="1">
    <source>
        <dbReference type="ARBA" id="ARBA00004496"/>
    </source>
</evidence>
<evidence type="ECO:0000256" key="2">
    <source>
        <dbReference type="ARBA" id="ARBA00005912"/>
    </source>
</evidence>